<keyword evidence="4" id="KW-1185">Reference proteome</keyword>
<dbReference type="Pfam" id="PF01575">
    <property type="entry name" value="MaoC_dehydratas"/>
    <property type="match status" value="1"/>
</dbReference>
<dbReference type="InterPro" id="IPR002539">
    <property type="entry name" value="MaoC-like_dom"/>
</dbReference>
<feature type="domain" description="MaoC-like" evidence="2">
    <location>
        <begin position="23"/>
        <end position="108"/>
    </location>
</feature>
<dbReference type="Gene3D" id="3.10.129.10">
    <property type="entry name" value="Hotdog Thioesterase"/>
    <property type="match status" value="1"/>
</dbReference>
<protein>
    <submittedName>
        <fullName evidence="3">Acyl dehydratase</fullName>
    </submittedName>
</protein>
<reference evidence="4" key="1">
    <citation type="submission" date="2016-10" db="EMBL/GenBank/DDBJ databases">
        <authorList>
            <person name="Varghese N."/>
            <person name="Submissions S."/>
        </authorList>
    </citation>
    <scope>NUCLEOTIDE SEQUENCE [LARGE SCALE GENOMIC DNA]</scope>
    <source>
        <strain evidence="4">DSM 44526</strain>
    </source>
</reference>
<dbReference type="RefSeq" id="WP_091061900.1">
    <property type="nucleotide sequence ID" value="NZ_FNCF01000003.1"/>
</dbReference>
<dbReference type="AlphaFoldDB" id="A0A1G7S684"/>
<gene>
    <name evidence="3" type="ORF">SAMN05660324_1895</name>
</gene>
<dbReference type="EMBL" id="FNCF01000003">
    <property type="protein sequence ID" value="SDG18536.1"/>
    <property type="molecule type" value="Genomic_DNA"/>
</dbReference>
<accession>A0A1G7S684</accession>
<dbReference type="OrthoDB" id="5147746at2"/>
<comment type="similarity">
    <text evidence="1">Belongs to the enoyl-CoA hydratase/isomerase family.</text>
</comment>
<sequence length="142" mass="14550">MSGALTGDVAVGTELPGRTVHGVAVDHIAVMALVLQDSNPIHWDLDAVRSAGLGDREINQGGSTLAYIQADLVDWAGSRSAVRSLTARFSANVFAGDDVLVGGTVTAVTATDGGVLASCEVWADRTDGVRAITGTAEVFLRG</sequence>
<dbReference type="SUPFAM" id="SSF54637">
    <property type="entry name" value="Thioesterase/thiol ester dehydrase-isomerase"/>
    <property type="match status" value="1"/>
</dbReference>
<evidence type="ECO:0000259" key="2">
    <source>
        <dbReference type="Pfam" id="PF01575"/>
    </source>
</evidence>
<evidence type="ECO:0000313" key="4">
    <source>
        <dbReference type="Proteomes" id="UP000198863"/>
    </source>
</evidence>
<proteinExistence type="inferred from homology"/>
<evidence type="ECO:0000313" key="3">
    <source>
        <dbReference type="EMBL" id="SDG18536.1"/>
    </source>
</evidence>
<dbReference type="InterPro" id="IPR029069">
    <property type="entry name" value="HotDog_dom_sf"/>
</dbReference>
<organism evidence="3 4">
    <name type="scientific">Klenkia brasiliensis</name>
    <dbReference type="NCBI Taxonomy" id="333142"/>
    <lineage>
        <taxon>Bacteria</taxon>
        <taxon>Bacillati</taxon>
        <taxon>Actinomycetota</taxon>
        <taxon>Actinomycetes</taxon>
        <taxon>Geodermatophilales</taxon>
        <taxon>Geodermatophilaceae</taxon>
        <taxon>Klenkia</taxon>
    </lineage>
</organism>
<evidence type="ECO:0000256" key="1">
    <source>
        <dbReference type="ARBA" id="ARBA00005254"/>
    </source>
</evidence>
<dbReference type="Proteomes" id="UP000198863">
    <property type="component" value="Unassembled WGS sequence"/>
</dbReference>
<name>A0A1G7S684_9ACTN</name>